<gene>
    <name evidence="2" type="ORF">Cme02nite_36640</name>
</gene>
<dbReference type="Gene3D" id="1.20.120.450">
    <property type="entry name" value="dinb family like domain"/>
    <property type="match status" value="1"/>
</dbReference>
<organism evidence="2 3">
    <name type="scientific">Catellatospora methionotrophica</name>
    <dbReference type="NCBI Taxonomy" id="121620"/>
    <lineage>
        <taxon>Bacteria</taxon>
        <taxon>Bacillati</taxon>
        <taxon>Actinomycetota</taxon>
        <taxon>Actinomycetes</taxon>
        <taxon>Micromonosporales</taxon>
        <taxon>Micromonosporaceae</taxon>
        <taxon>Catellatospora</taxon>
    </lineage>
</organism>
<protein>
    <recommendedName>
        <fullName evidence="1">Mycothiol-dependent maleylpyruvate isomerase metal-binding domain-containing protein</fullName>
    </recommendedName>
</protein>
<name>A0A8J3PFK8_9ACTN</name>
<dbReference type="SUPFAM" id="SSF55718">
    <property type="entry name" value="SCP-like"/>
    <property type="match status" value="1"/>
</dbReference>
<evidence type="ECO:0000313" key="2">
    <source>
        <dbReference type="EMBL" id="GIG15332.1"/>
    </source>
</evidence>
<accession>A0A8J3PFK8</accession>
<proteinExistence type="predicted"/>
<evidence type="ECO:0000313" key="3">
    <source>
        <dbReference type="Proteomes" id="UP000660339"/>
    </source>
</evidence>
<comment type="caution">
    <text evidence="2">The sequence shown here is derived from an EMBL/GenBank/DDBJ whole genome shotgun (WGS) entry which is preliminary data.</text>
</comment>
<dbReference type="SUPFAM" id="SSF109854">
    <property type="entry name" value="DinB/YfiT-like putative metalloenzymes"/>
    <property type="match status" value="1"/>
</dbReference>
<reference evidence="2" key="1">
    <citation type="submission" date="2021-01" db="EMBL/GenBank/DDBJ databases">
        <title>Whole genome shotgun sequence of Catellatospora methionotrophica NBRC 14553.</title>
        <authorList>
            <person name="Komaki H."/>
            <person name="Tamura T."/>
        </authorList>
    </citation>
    <scope>NUCLEOTIDE SEQUENCE</scope>
    <source>
        <strain evidence="2">NBRC 14553</strain>
    </source>
</reference>
<sequence>MLEGMPIVPVDPAAWDLVSRALPQVTDRLIALASAHPPQTRVTADWTIADTVAHLVSLMLLDAVLVGRTDLDAHMPGALDLVAATNVDTVADTNHAVLAHFTGRDVPVLCEQLRWYADELVAAAATRDPSEQVGWLGGSRLTIAGLVAHMINELVVHGWDIARATRTPWPMDPLLAGQFFDLFLLGVTRGGYGALLDHGAPVRPGRIAVDFRSPYTTPAMLVLTDGAVTVEDPDPRADVRLAFDPPTLNLMLFGRVSKARAALTGKVRLGGRRPWLLPAFERTMHLPS</sequence>
<keyword evidence="3" id="KW-1185">Reference proteome</keyword>
<dbReference type="InterPro" id="IPR034660">
    <property type="entry name" value="DinB/YfiT-like"/>
</dbReference>
<dbReference type="AlphaFoldDB" id="A0A8J3PFK8"/>
<dbReference type="InterPro" id="IPR036527">
    <property type="entry name" value="SCP2_sterol-bd_dom_sf"/>
</dbReference>
<dbReference type="Pfam" id="PF11716">
    <property type="entry name" value="MDMPI_N"/>
    <property type="match status" value="1"/>
</dbReference>
<evidence type="ECO:0000259" key="1">
    <source>
        <dbReference type="Pfam" id="PF11716"/>
    </source>
</evidence>
<dbReference type="InterPro" id="IPR024344">
    <property type="entry name" value="MDMPI_metal-binding"/>
</dbReference>
<feature type="domain" description="Mycothiol-dependent maleylpyruvate isomerase metal-binding" evidence="1">
    <location>
        <begin position="39"/>
        <end position="162"/>
    </location>
</feature>
<dbReference type="EMBL" id="BONJ01000020">
    <property type="protein sequence ID" value="GIG15332.1"/>
    <property type="molecule type" value="Genomic_DNA"/>
</dbReference>
<dbReference type="Proteomes" id="UP000660339">
    <property type="component" value="Unassembled WGS sequence"/>
</dbReference>
<dbReference type="GO" id="GO:0046872">
    <property type="term" value="F:metal ion binding"/>
    <property type="evidence" value="ECO:0007669"/>
    <property type="project" value="InterPro"/>
</dbReference>